<evidence type="ECO:0000313" key="2">
    <source>
        <dbReference type="EMBL" id="QHI35237.1"/>
    </source>
</evidence>
<accession>A0A7L4ZFF2</accession>
<reference evidence="2 3" key="1">
    <citation type="journal article" date="2013" name="Int. J. Syst. Evol. Microbiol.">
        <title>Kordia antarctica sp. nov., isolated from Antarctic seawater.</title>
        <authorList>
            <person name="Baek K."/>
            <person name="Choi A."/>
            <person name="Kang I."/>
            <person name="Lee K."/>
            <person name="Cho J.C."/>
        </authorList>
    </citation>
    <scope>NUCLEOTIDE SEQUENCE [LARGE SCALE GENOMIC DNA]</scope>
    <source>
        <strain evidence="2 3">IMCC3317</strain>
    </source>
</reference>
<feature type="transmembrane region" description="Helical" evidence="1">
    <location>
        <begin position="364"/>
        <end position="384"/>
    </location>
</feature>
<dbReference type="KEGG" id="kan:IMCC3317_05830"/>
<feature type="transmembrane region" description="Helical" evidence="1">
    <location>
        <begin position="185"/>
        <end position="212"/>
    </location>
</feature>
<evidence type="ECO:0000256" key="1">
    <source>
        <dbReference type="SAM" id="Phobius"/>
    </source>
</evidence>
<feature type="transmembrane region" description="Helical" evidence="1">
    <location>
        <begin position="224"/>
        <end position="255"/>
    </location>
</feature>
<protein>
    <recommendedName>
        <fullName evidence="4">Glycosyltransferase RgtA/B/C/D-like domain-containing protein</fullName>
    </recommendedName>
</protein>
<name>A0A7L4ZFF2_9FLAO</name>
<feature type="transmembrane region" description="Helical" evidence="1">
    <location>
        <begin position="439"/>
        <end position="461"/>
    </location>
</feature>
<evidence type="ECO:0008006" key="4">
    <source>
        <dbReference type="Google" id="ProtNLM"/>
    </source>
</evidence>
<keyword evidence="1" id="KW-0812">Transmembrane</keyword>
<sequence length="533" mass="61739">MNLTQFITNFARLNFLFIGNIFLLLTILFLFGVSLNFYASIFILVAAWFNANRDIGWNKKMILLNVLFLLFGAFLFGTATLYLDLTYDGQSYHQEMSIQMANGWNPVYESFPKENPLYIWVQHYPKAFESIGAVFYSVFHKITYIKAINTLFLILSFLYPFIYFRKTASLQKSILISAIIALNPVVLIQLMTNLIDGFLYTTTIITFFAYLLSKEKKSYRWEVIIGLVLLINIKFTGVIFAGILYGIFLVDGFFIRKEKLQTHIKETFLIAIVAIPFLIAPYFLNFYQNGHPLYPVMGENKIDFIQDYEPEMLKDKKRVSQFVLTNLASIGNKGDSHVKIPFTFTQNELQKNRNGAPRTGSFGVWWSGILILSLLYYGFCVVKIGRNFKLSKYERLIGLIILLILLNKAGWWLRYTPYFWLTPVLLYFSLKRYGAHAKFLKVLFGLIVMNALFTLLISVGLKYKDGNELKNTLQQLAQKQKPIKVDFDNYLGNKVLFKEYGIEFVEANAENFIKPLKINNIVIIENNELNLNE</sequence>
<dbReference type="RefSeq" id="WP_160127992.1">
    <property type="nucleotide sequence ID" value="NZ_CP019288.1"/>
</dbReference>
<feature type="transmembrane region" description="Helical" evidence="1">
    <location>
        <begin position="20"/>
        <end position="49"/>
    </location>
</feature>
<proteinExistence type="predicted"/>
<feature type="transmembrane region" description="Helical" evidence="1">
    <location>
        <begin position="267"/>
        <end position="287"/>
    </location>
</feature>
<organism evidence="2 3">
    <name type="scientific">Kordia antarctica</name>
    <dbReference type="NCBI Taxonomy" id="1218801"/>
    <lineage>
        <taxon>Bacteria</taxon>
        <taxon>Pseudomonadati</taxon>
        <taxon>Bacteroidota</taxon>
        <taxon>Flavobacteriia</taxon>
        <taxon>Flavobacteriales</taxon>
        <taxon>Flavobacteriaceae</taxon>
        <taxon>Kordia</taxon>
    </lineage>
</organism>
<feature type="transmembrane region" description="Helical" evidence="1">
    <location>
        <begin position="396"/>
        <end position="413"/>
    </location>
</feature>
<gene>
    <name evidence="2" type="ORF">IMCC3317_05830</name>
</gene>
<keyword evidence="1" id="KW-1133">Transmembrane helix</keyword>
<feature type="transmembrane region" description="Helical" evidence="1">
    <location>
        <begin position="144"/>
        <end position="164"/>
    </location>
</feature>
<keyword evidence="1" id="KW-0472">Membrane</keyword>
<keyword evidence="3" id="KW-1185">Reference proteome</keyword>
<dbReference type="AlphaFoldDB" id="A0A7L4ZFF2"/>
<feature type="transmembrane region" description="Helical" evidence="1">
    <location>
        <begin position="61"/>
        <end position="83"/>
    </location>
</feature>
<dbReference type="OrthoDB" id="5323771at2"/>
<dbReference type="Proteomes" id="UP000464657">
    <property type="component" value="Chromosome"/>
</dbReference>
<dbReference type="EMBL" id="CP019288">
    <property type="protein sequence ID" value="QHI35237.1"/>
    <property type="molecule type" value="Genomic_DNA"/>
</dbReference>
<evidence type="ECO:0000313" key="3">
    <source>
        <dbReference type="Proteomes" id="UP000464657"/>
    </source>
</evidence>